<dbReference type="AlphaFoldDB" id="A0A317SRD7"/>
<organism evidence="2 3">
    <name type="scientific">Tuber magnatum</name>
    <name type="common">white Piedmont truffle</name>
    <dbReference type="NCBI Taxonomy" id="42249"/>
    <lineage>
        <taxon>Eukaryota</taxon>
        <taxon>Fungi</taxon>
        <taxon>Dikarya</taxon>
        <taxon>Ascomycota</taxon>
        <taxon>Pezizomycotina</taxon>
        <taxon>Pezizomycetes</taxon>
        <taxon>Pezizales</taxon>
        <taxon>Tuberaceae</taxon>
        <taxon>Tuber</taxon>
    </lineage>
</organism>
<reference evidence="2 3" key="1">
    <citation type="submission" date="2018-03" db="EMBL/GenBank/DDBJ databases">
        <title>Genomes of Pezizomycetes fungi and the evolution of truffles.</title>
        <authorList>
            <person name="Murat C."/>
            <person name="Payen T."/>
            <person name="Noel B."/>
            <person name="Kuo A."/>
            <person name="Martin F.M."/>
        </authorList>
    </citation>
    <scope>NUCLEOTIDE SEQUENCE [LARGE SCALE GENOMIC DNA]</scope>
    <source>
        <strain evidence="2">091103-1</strain>
    </source>
</reference>
<protein>
    <submittedName>
        <fullName evidence="2">Uncharacterized protein</fullName>
    </submittedName>
</protein>
<evidence type="ECO:0000313" key="3">
    <source>
        <dbReference type="Proteomes" id="UP000246991"/>
    </source>
</evidence>
<proteinExistence type="predicted"/>
<evidence type="ECO:0000313" key="2">
    <source>
        <dbReference type="EMBL" id="PWW77045.1"/>
    </source>
</evidence>
<name>A0A317SRD7_9PEZI</name>
<accession>A0A317SRD7</accession>
<comment type="caution">
    <text evidence="2">The sequence shown here is derived from an EMBL/GenBank/DDBJ whole genome shotgun (WGS) entry which is preliminary data.</text>
</comment>
<dbReference type="EMBL" id="PYWC01000028">
    <property type="protein sequence ID" value="PWW77045.1"/>
    <property type="molecule type" value="Genomic_DNA"/>
</dbReference>
<dbReference type="Proteomes" id="UP000246991">
    <property type="component" value="Unassembled WGS sequence"/>
</dbReference>
<feature type="region of interest" description="Disordered" evidence="1">
    <location>
        <begin position="95"/>
        <end position="158"/>
    </location>
</feature>
<sequence length="174" mass="19699">MAGYSTVRTEISYHKTQNTQKQSGAKPTKCTSGPTALWRLGGRGAALRLRSRPSRYANHEFRHKYRTVRVRPIPRPVRATRDGFFRPHRPITNALRDRAPAQTHPPSPGYPTGTIPQNPGYSRTMDRTPAPYRYHDNRTRASSPSPTNTDDSKNITPELTARYRTVLVRYGTLG</sequence>
<gene>
    <name evidence="2" type="ORF">C7212DRAFT_363384</name>
</gene>
<feature type="compositionally biased region" description="Polar residues" evidence="1">
    <location>
        <begin position="140"/>
        <end position="157"/>
    </location>
</feature>
<keyword evidence="3" id="KW-1185">Reference proteome</keyword>
<evidence type="ECO:0000256" key="1">
    <source>
        <dbReference type="SAM" id="MobiDB-lite"/>
    </source>
</evidence>